<protein>
    <submittedName>
        <fullName evidence="1">Uncharacterized protein</fullName>
    </submittedName>
</protein>
<evidence type="ECO:0000313" key="2">
    <source>
        <dbReference type="Proteomes" id="UP000261704"/>
    </source>
</evidence>
<evidence type="ECO:0000313" key="1">
    <source>
        <dbReference type="EMBL" id="AXX98106.1"/>
    </source>
</evidence>
<keyword evidence="2" id="KW-1185">Reference proteome</keyword>
<dbReference type="KEGG" id="pamo:BAR1_09285"/>
<name>A0A347UGX8_9RHOB</name>
<dbReference type="OrthoDB" id="7876148at2"/>
<dbReference type="Proteomes" id="UP000261704">
    <property type="component" value="Chromosome"/>
</dbReference>
<organism evidence="1 2">
    <name type="scientific">Profundibacter amoris</name>
    <dbReference type="NCBI Taxonomy" id="2171755"/>
    <lineage>
        <taxon>Bacteria</taxon>
        <taxon>Pseudomonadati</taxon>
        <taxon>Pseudomonadota</taxon>
        <taxon>Alphaproteobacteria</taxon>
        <taxon>Rhodobacterales</taxon>
        <taxon>Paracoccaceae</taxon>
        <taxon>Profundibacter</taxon>
    </lineage>
</organism>
<gene>
    <name evidence="1" type="ORF">BAR1_09285</name>
</gene>
<dbReference type="RefSeq" id="WP_118942762.1">
    <property type="nucleotide sequence ID" value="NZ_CP032125.1"/>
</dbReference>
<dbReference type="EMBL" id="CP032125">
    <property type="protein sequence ID" value="AXX98106.1"/>
    <property type="molecule type" value="Genomic_DNA"/>
</dbReference>
<dbReference type="AlphaFoldDB" id="A0A347UGX8"/>
<accession>A0A347UGX8</accession>
<proteinExistence type="predicted"/>
<reference evidence="1 2" key="1">
    <citation type="submission" date="2018-09" db="EMBL/GenBank/DDBJ databases">
        <title>Profundibacter amoris BAR1 gen. nov., sp. nov., a new member of the Roseobacter clade isolated at Lokis Castle Vent Field on the Arctic Mid-Oceanic Ridge.</title>
        <authorList>
            <person name="Le Moine Bauer S."/>
            <person name="Sjoeberg A.G."/>
            <person name="L'Haridon S."/>
            <person name="Stokke R."/>
            <person name="Roalkvam I."/>
            <person name="Steen I.H."/>
            <person name="Dahle H."/>
        </authorList>
    </citation>
    <scope>NUCLEOTIDE SEQUENCE [LARGE SCALE GENOMIC DNA]</scope>
    <source>
        <strain evidence="1 2">BAR1</strain>
    </source>
</reference>
<sequence length="71" mass="7974">MGIVEDLADELAKEALKAVDEHEDDMIIERVAEILGADSITTQEAFMTAIRVRKADRRARVYLSKLNKTKA</sequence>